<feature type="transmembrane region" description="Helical" evidence="10">
    <location>
        <begin position="265"/>
        <end position="287"/>
    </location>
</feature>
<keyword evidence="6 10" id="KW-1133">Transmembrane helix</keyword>
<feature type="transmembrane region" description="Helical" evidence="10">
    <location>
        <begin position="164"/>
        <end position="180"/>
    </location>
</feature>
<keyword evidence="4" id="KW-1003">Cell membrane</keyword>
<evidence type="ECO:0000256" key="2">
    <source>
        <dbReference type="ARBA" id="ARBA00009306"/>
    </source>
</evidence>
<evidence type="ECO:0000256" key="3">
    <source>
        <dbReference type="ARBA" id="ARBA00022448"/>
    </source>
</evidence>
<feature type="transmembrane region" description="Helical" evidence="10">
    <location>
        <begin position="38"/>
        <end position="58"/>
    </location>
</feature>
<dbReference type="AlphaFoldDB" id="A0A1G9ASG0"/>
<dbReference type="GO" id="GO:0005886">
    <property type="term" value="C:plasma membrane"/>
    <property type="evidence" value="ECO:0007669"/>
    <property type="project" value="UniProtKB-SubCell"/>
</dbReference>
<evidence type="ECO:0000259" key="11">
    <source>
        <dbReference type="PROSITE" id="PS50928"/>
    </source>
</evidence>
<dbReference type="GO" id="GO:0071916">
    <property type="term" value="F:dipeptide transmembrane transporter activity"/>
    <property type="evidence" value="ECO:0007669"/>
    <property type="project" value="TreeGrafter"/>
</dbReference>
<dbReference type="PROSITE" id="PS50928">
    <property type="entry name" value="ABC_TM1"/>
    <property type="match status" value="1"/>
</dbReference>
<evidence type="ECO:0000256" key="5">
    <source>
        <dbReference type="ARBA" id="ARBA00022692"/>
    </source>
</evidence>
<feature type="transmembrane region" description="Helical" evidence="10">
    <location>
        <begin position="140"/>
        <end position="158"/>
    </location>
</feature>
<dbReference type="RefSeq" id="WP_091266872.1">
    <property type="nucleotide sequence ID" value="NZ_FNFK01000022.1"/>
</dbReference>
<proteinExistence type="inferred from homology"/>
<dbReference type="InterPro" id="IPR035906">
    <property type="entry name" value="MetI-like_sf"/>
</dbReference>
<name>A0A1G9ASG0_9LACT</name>
<accession>A0A1G9ASG0</accession>
<dbReference type="PANTHER" id="PTHR43386">
    <property type="entry name" value="OLIGOPEPTIDE TRANSPORT SYSTEM PERMEASE PROTEIN APPC"/>
    <property type="match status" value="1"/>
</dbReference>
<evidence type="ECO:0000256" key="9">
    <source>
        <dbReference type="ARBA" id="ARBA00041106"/>
    </source>
</evidence>
<evidence type="ECO:0000256" key="1">
    <source>
        <dbReference type="ARBA" id="ARBA00004651"/>
    </source>
</evidence>
<dbReference type="Gene3D" id="1.10.3720.10">
    <property type="entry name" value="MetI-like"/>
    <property type="match status" value="1"/>
</dbReference>
<dbReference type="InterPro" id="IPR025966">
    <property type="entry name" value="OppC_N"/>
</dbReference>
<feature type="transmembrane region" description="Helical" evidence="10">
    <location>
        <begin position="106"/>
        <end position="128"/>
    </location>
</feature>
<evidence type="ECO:0000256" key="8">
    <source>
        <dbReference type="ARBA" id="ARBA00037215"/>
    </source>
</evidence>
<gene>
    <name evidence="12" type="ORF">SAMN04488098_102217</name>
</gene>
<evidence type="ECO:0000256" key="7">
    <source>
        <dbReference type="ARBA" id="ARBA00023136"/>
    </source>
</evidence>
<dbReference type="PANTHER" id="PTHR43386:SF3">
    <property type="entry name" value="GLUTATHIONE TRANSPORT SYSTEM PERMEASE PROTEIN GSID"/>
    <property type="match status" value="1"/>
</dbReference>
<organism evidence="12 13">
    <name type="scientific">Alkalibacterium thalassium</name>
    <dbReference type="NCBI Taxonomy" id="426701"/>
    <lineage>
        <taxon>Bacteria</taxon>
        <taxon>Bacillati</taxon>
        <taxon>Bacillota</taxon>
        <taxon>Bacilli</taxon>
        <taxon>Lactobacillales</taxon>
        <taxon>Carnobacteriaceae</taxon>
        <taxon>Alkalibacterium</taxon>
    </lineage>
</organism>
<evidence type="ECO:0000256" key="10">
    <source>
        <dbReference type="RuleBase" id="RU363032"/>
    </source>
</evidence>
<keyword evidence="7 10" id="KW-0472">Membrane</keyword>
<reference evidence="13" key="1">
    <citation type="submission" date="2016-10" db="EMBL/GenBank/DDBJ databases">
        <authorList>
            <person name="Varghese N."/>
            <person name="Submissions S."/>
        </authorList>
    </citation>
    <scope>NUCLEOTIDE SEQUENCE [LARGE SCALE GENOMIC DNA]</scope>
    <source>
        <strain evidence="13">DSM 19181</strain>
    </source>
</reference>
<evidence type="ECO:0000313" key="12">
    <source>
        <dbReference type="EMBL" id="SDK30272.1"/>
    </source>
</evidence>
<keyword evidence="13" id="KW-1185">Reference proteome</keyword>
<comment type="function">
    <text evidence="8">Part of the ABC transporter complex GsiABCD involved in glutathione import. Probably responsible for the translocation of the substrate across the membrane.</text>
</comment>
<dbReference type="Pfam" id="PF12911">
    <property type="entry name" value="OppC_N"/>
    <property type="match status" value="1"/>
</dbReference>
<feature type="domain" description="ABC transmembrane type-1" evidence="11">
    <location>
        <begin position="98"/>
        <end position="287"/>
    </location>
</feature>
<evidence type="ECO:0000313" key="13">
    <source>
        <dbReference type="Proteomes" id="UP000199433"/>
    </source>
</evidence>
<dbReference type="Pfam" id="PF00528">
    <property type="entry name" value="BPD_transp_1"/>
    <property type="match status" value="1"/>
</dbReference>
<evidence type="ECO:0000256" key="4">
    <source>
        <dbReference type="ARBA" id="ARBA00022475"/>
    </source>
</evidence>
<dbReference type="STRING" id="426701.SAMN04488098_102217"/>
<dbReference type="Proteomes" id="UP000199433">
    <property type="component" value="Unassembled WGS sequence"/>
</dbReference>
<dbReference type="OrthoDB" id="9797472at2"/>
<evidence type="ECO:0000256" key="6">
    <source>
        <dbReference type="ARBA" id="ARBA00022989"/>
    </source>
</evidence>
<comment type="subcellular location">
    <subcellularLocation>
        <location evidence="1 10">Cell membrane</location>
        <topology evidence="1 10">Multi-pass membrane protein</topology>
    </subcellularLocation>
</comment>
<dbReference type="SUPFAM" id="SSF161098">
    <property type="entry name" value="MetI-like"/>
    <property type="match status" value="1"/>
</dbReference>
<dbReference type="CDD" id="cd06261">
    <property type="entry name" value="TM_PBP2"/>
    <property type="match status" value="1"/>
</dbReference>
<keyword evidence="3 10" id="KW-0813">Transport</keyword>
<dbReference type="InterPro" id="IPR000515">
    <property type="entry name" value="MetI-like"/>
</dbReference>
<dbReference type="EMBL" id="FNFK01000022">
    <property type="protein sequence ID" value="SDK30272.1"/>
    <property type="molecule type" value="Genomic_DNA"/>
</dbReference>
<dbReference type="InterPro" id="IPR050366">
    <property type="entry name" value="BP-dependent_transpt_permease"/>
</dbReference>
<comment type="similarity">
    <text evidence="2 10">Belongs to the binding-protein-dependent transport system permease family.</text>
</comment>
<keyword evidence="5 10" id="KW-0812">Transmembrane</keyword>
<protein>
    <recommendedName>
        <fullName evidence="9">Glutathione transport system permease protein GsiD</fullName>
    </recommendedName>
</protein>
<sequence>MQEEVNLNTGSPSGQEPVNHNIVRFQDFWKKFYRNKSALIGGTLIILLILTALIGPYLTPYGPNAQNYDARLVGPSLEHWFGTDHHGRDIFSRIIHGMSITLRVGFSSVLIGMTIGVAFGVVSGYFGGWVDTIIMRFMDILLAFPGILLALAIVSVLGGGMNNVIISVAIFSIPVFARISRGSTLEVRELEYIEAVKALGASDFRIIVLHVLPNILSPIIVQATLNIATSVLTASGLSFLGMGAQPPTPEWGAMLSDGRNYMWDAPHVSTIPGLAIVVVVLAFNIFGDGLRDALDPKSKN</sequence>